<dbReference type="AlphaFoldDB" id="A0A1M5FU64"/>
<dbReference type="SMART" id="SM00327">
    <property type="entry name" value="VWA"/>
    <property type="match status" value="1"/>
</dbReference>
<dbReference type="OrthoDB" id="9783818at2"/>
<reference evidence="5 6" key="1">
    <citation type="submission" date="2016-11" db="EMBL/GenBank/DDBJ databases">
        <authorList>
            <person name="Jaros S."/>
            <person name="Januszkiewicz K."/>
            <person name="Wedrychowicz H."/>
        </authorList>
    </citation>
    <scope>NUCLEOTIDE SEQUENCE [LARGE SCALE GENOMIC DNA]</scope>
    <source>
        <strain evidence="5 6">IBRC-M 10683</strain>
    </source>
</reference>
<protein>
    <submittedName>
        <fullName evidence="5">Ca-activated chloride channel family protein</fullName>
    </submittedName>
</protein>
<dbReference type="Pfam" id="PF00092">
    <property type="entry name" value="VWA"/>
    <property type="match status" value="1"/>
</dbReference>
<evidence type="ECO:0000313" key="5">
    <source>
        <dbReference type="EMBL" id="SHF95117.1"/>
    </source>
</evidence>
<feature type="region of interest" description="Disordered" evidence="2">
    <location>
        <begin position="22"/>
        <end position="55"/>
    </location>
</feature>
<evidence type="ECO:0000313" key="6">
    <source>
        <dbReference type="Proteomes" id="UP000183988"/>
    </source>
</evidence>
<accession>A0A1M5FU64</accession>
<feature type="coiled-coil region" evidence="1">
    <location>
        <begin position="450"/>
        <end position="477"/>
    </location>
</feature>
<dbReference type="Gene3D" id="3.40.50.410">
    <property type="entry name" value="von Willebrand factor, type A domain"/>
    <property type="match status" value="1"/>
</dbReference>
<dbReference type="Proteomes" id="UP000183988">
    <property type="component" value="Unassembled WGS sequence"/>
</dbReference>
<feature type="domain" description="VWFA" evidence="4">
    <location>
        <begin position="175"/>
        <end position="362"/>
    </location>
</feature>
<dbReference type="SUPFAM" id="SSF53300">
    <property type="entry name" value="vWA-like"/>
    <property type="match status" value="1"/>
</dbReference>
<gene>
    <name evidence="5" type="ORF">SAMN05216225_101031</name>
</gene>
<dbReference type="InterPro" id="IPR002035">
    <property type="entry name" value="VWF_A"/>
</dbReference>
<feature type="signal peptide" evidence="3">
    <location>
        <begin position="1"/>
        <end position="19"/>
    </location>
</feature>
<sequence>MKKIIFVLLFFSLCLAACSNEEPENELEPDDNNSVAEVEDNDDQNQIENDHQEKEEERFSIASLSIVDPSREGMINQVGGQLLEGITLEQEIEMDAKQFVSEHTDELTEYLQLVTSETQNPIDIEKAIVHFLGSPNYTEAIESALAYDPDFPEPDLPGAKVVEGEEEGEQAEKGKAILLLDASSSMLLSVDGRVKMDIAKEAVQQFADVIGQDNDISLVVYGHKGSESGADKQLSCETIEEIYPLGAYEQGSFEESLASFESKGWTPLAGAIEKATEMSQDTEGAITLYIVSDGVETCDGNPVLAAESFVKENEHRKVNIIGFNVNQDAEEQLKDVSEAGNGEYYSADDADELKETIEYEWLPSRAELAWAHTKAPGPWEILRKYEEYDEDHDKIRALVKKEDERYDQALIILRDEEMVPREVRDELRDLLSGNYTKRFDELRDLRSQKIDEINAISDEIKERVNEWKEEMSRRKDERGDAF</sequence>
<dbReference type="EMBL" id="FQVW01000010">
    <property type="protein sequence ID" value="SHF95117.1"/>
    <property type="molecule type" value="Genomic_DNA"/>
</dbReference>
<keyword evidence="1" id="KW-0175">Coiled coil</keyword>
<keyword evidence="6" id="KW-1185">Reference proteome</keyword>
<organism evidence="5 6">
    <name type="scientific">Ornithinibacillus halophilus</name>
    <dbReference type="NCBI Taxonomy" id="930117"/>
    <lineage>
        <taxon>Bacteria</taxon>
        <taxon>Bacillati</taxon>
        <taxon>Bacillota</taxon>
        <taxon>Bacilli</taxon>
        <taxon>Bacillales</taxon>
        <taxon>Bacillaceae</taxon>
        <taxon>Ornithinibacillus</taxon>
    </lineage>
</organism>
<dbReference type="InterPro" id="IPR036465">
    <property type="entry name" value="vWFA_dom_sf"/>
</dbReference>
<dbReference type="PROSITE" id="PS50234">
    <property type="entry name" value="VWFA"/>
    <property type="match status" value="1"/>
</dbReference>
<evidence type="ECO:0000259" key="4">
    <source>
        <dbReference type="PROSITE" id="PS50234"/>
    </source>
</evidence>
<keyword evidence="3" id="KW-0732">Signal</keyword>
<dbReference type="RefSeq" id="WP_072889230.1">
    <property type="nucleotide sequence ID" value="NZ_FQVW01000010.1"/>
</dbReference>
<dbReference type="STRING" id="930117.SAMN05216225_101031"/>
<evidence type="ECO:0000256" key="1">
    <source>
        <dbReference type="SAM" id="Coils"/>
    </source>
</evidence>
<evidence type="ECO:0000256" key="3">
    <source>
        <dbReference type="SAM" id="SignalP"/>
    </source>
</evidence>
<proteinExistence type="predicted"/>
<feature type="chain" id="PRO_5038884056" evidence="3">
    <location>
        <begin position="20"/>
        <end position="482"/>
    </location>
</feature>
<name>A0A1M5FU64_9BACI</name>
<feature type="compositionally biased region" description="Acidic residues" evidence="2">
    <location>
        <begin position="22"/>
        <end position="45"/>
    </location>
</feature>
<evidence type="ECO:0000256" key="2">
    <source>
        <dbReference type="SAM" id="MobiDB-lite"/>
    </source>
</evidence>